<gene>
    <name evidence="1" type="ORF">Daus18300_014069</name>
</gene>
<dbReference type="InterPro" id="IPR016162">
    <property type="entry name" value="Ald_DH_N"/>
</dbReference>
<reference evidence="1 2" key="1">
    <citation type="journal article" date="2024" name="IMA Fungus">
        <title>IMA Genome - F19 : A genome assembly and annotation guide to empower mycologists, including annotated draft genome sequences of Ceratocystis pirilliformis, Diaporthe australafricana, Fusarium ophioides, Paecilomyces lecythidis, and Sporothrix stenoceras.</title>
        <authorList>
            <person name="Aylward J."/>
            <person name="Wilson A.M."/>
            <person name="Visagie C.M."/>
            <person name="Spraker J."/>
            <person name="Barnes I."/>
            <person name="Buitendag C."/>
            <person name="Ceriani C."/>
            <person name="Del Mar Angel L."/>
            <person name="du Plessis D."/>
            <person name="Fuchs T."/>
            <person name="Gasser K."/>
            <person name="Kramer D."/>
            <person name="Li W."/>
            <person name="Munsamy K."/>
            <person name="Piso A."/>
            <person name="Price J.L."/>
            <person name="Sonnekus B."/>
            <person name="Thomas C."/>
            <person name="van der Nest A."/>
            <person name="van Dijk A."/>
            <person name="van Heerden A."/>
            <person name="van Vuuren N."/>
            <person name="Yilmaz N."/>
            <person name="Duong T.A."/>
            <person name="van der Merwe N.A."/>
            <person name="Wingfield M.J."/>
            <person name="Wingfield B.D."/>
        </authorList>
    </citation>
    <scope>NUCLEOTIDE SEQUENCE [LARGE SCALE GENOMIC DNA]</scope>
    <source>
        <strain evidence="1 2">CMW 18300</strain>
    </source>
</reference>
<dbReference type="EMBL" id="JAWRVE010000252">
    <property type="protein sequence ID" value="KAL1846992.1"/>
    <property type="molecule type" value="Genomic_DNA"/>
</dbReference>
<dbReference type="PANTHER" id="PTHR43111">
    <property type="entry name" value="ALDEHYDE DEHYDROGENASE B-RELATED"/>
    <property type="match status" value="1"/>
</dbReference>
<name>A0ABR3VWM6_9PEZI</name>
<sequence length="327" mass="36134">MSDIAVISRVSSGAIDGRLRILRVRQRLFRSFHEALIKHHGDLLKAVQADDGCLKAEAQAVLAGALIELRNHYDLLDFETDLELEYSLARKKSHERRRKAIALTYIIPNPFNLLYNVVSVLSAALEAGSCVIVELENTTQKTPVLLRRIILESLDRDAFGVVSSRAPTKILAQCVVIDQKPMSHNNISAQRVISTPEYRSVAVVDRTGDTNLAAKEIVASRLIFGGSSSYAVDLVLVNEFVAKGFQEAVSREMAKPGWEGQRTTGQLCESRRPNIVESTEAALFDEQVKSGKVTFVEGDSSKGAVQILDRHGESLIRSTHWPMLTVN</sequence>
<evidence type="ECO:0008006" key="3">
    <source>
        <dbReference type="Google" id="ProtNLM"/>
    </source>
</evidence>
<keyword evidence="2" id="KW-1185">Reference proteome</keyword>
<accession>A0ABR3VWM6</accession>
<protein>
    <recommendedName>
        <fullName evidence="3">Aldehyde dehydrogenase domain-containing protein</fullName>
    </recommendedName>
</protein>
<dbReference type="Gene3D" id="3.40.605.10">
    <property type="entry name" value="Aldehyde Dehydrogenase, Chain A, domain 1"/>
    <property type="match status" value="1"/>
</dbReference>
<evidence type="ECO:0000313" key="1">
    <source>
        <dbReference type="EMBL" id="KAL1846992.1"/>
    </source>
</evidence>
<dbReference type="SUPFAM" id="SSF53720">
    <property type="entry name" value="ALDH-like"/>
    <property type="match status" value="1"/>
</dbReference>
<organism evidence="1 2">
    <name type="scientific">Diaporthe australafricana</name>
    <dbReference type="NCBI Taxonomy" id="127596"/>
    <lineage>
        <taxon>Eukaryota</taxon>
        <taxon>Fungi</taxon>
        <taxon>Dikarya</taxon>
        <taxon>Ascomycota</taxon>
        <taxon>Pezizomycotina</taxon>
        <taxon>Sordariomycetes</taxon>
        <taxon>Sordariomycetidae</taxon>
        <taxon>Diaporthales</taxon>
        <taxon>Diaporthaceae</taxon>
        <taxon>Diaporthe</taxon>
    </lineage>
</organism>
<dbReference type="InterPro" id="IPR016161">
    <property type="entry name" value="Ald_DH/histidinol_DH"/>
</dbReference>
<proteinExistence type="predicted"/>
<dbReference type="Proteomes" id="UP001583177">
    <property type="component" value="Unassembled WGS sequence"/>
</dbReference>
<dbReference type="PANTHER" id="PTHR43111:SF1">
    <property type="entry name" value="ALDEHYDE DEHYDROGENASE B-RELATED"/>
    <property type="match status" value="1"/>
</dbReference>
<comment type="caution">
    <text evidence="1">The sequence shown here is derived from an EMBL/GenBank/DDBJ whole genome shotgun (WGS) entry which is preliminary data.</text>
</comment>
<evidence type="ECO:0000313" key="2">
    <source>
        <dbReference type="Proteomes" id="UP001583177"/>
    </source>
</evidence>